<protein>
    <submittedName>
        <fullName evidence="6">Peptide transporter</fullName>
    </submittedName>
</protein>
<keyword evidence="2 3" id="KW-0802">TPR repeat</keyword>
<keyword evidence="5" id="KW-0472">Membrane</keyword>
<keyword evidence="1" id="KW-0677">Repeat</keyword>
<dbReference type="GeneID" id="35118807"/>
<keyword evidence="5" id="KW-1133">Transmembrane helix</keyword>
<evidence type="ECO:0000256" key="5">
    <source>
        <dbReference type="SAM" id="Phobius"/>
    </source>
</evidence>
<dbReference type="EMBL" id="CP017803">
    <property type="protein sequence ID" value="ATZ59907.1"/>
    <property type="molecule type" value="Genomic_DNA"/>
</dbReference>
<feature type="transmembrane region" description="Helical" evidence="5">
    <location>
        <begin position="315"/>
        <end position="333"/>
    </location>
</feature>
<dbReference type="InterPro" id="IPR011990">
    <property type="entry name" value="TPR-like_helical_dom_sf"/>
</dbReference>
<dbReference type="InterPro" id="IPR019734">
    <property type="entry name" value="TPR_rpt"/>
</dbReference>
<evidence type="ECO:0000256" key="2">
    <source>
        <dbReference type="ARBA" id="ARBA00022803"/>
    </source>
</evidence>
<feature type="coiled-coil region" evidence="4">
    <location>
        <begin position="140"/>
        <end position="167"/>
    </location>
</feature>
<accession>A0A2H4U700</accession>
<dbReference type="PANTHER" id="PTHR44943:SF8">
    <property type="entry name" value="TPR REPEAT-CONTAINING PROTEIN MJ0263"/>
    <property type="match status" value="1"/>
</dbReference>
<gene>
    <name evidence="6" type="ORF">BK798_05475</name>
</gene>
<dbReference type="PROSITE" id="PS50005">
    <property type="entry name" value="TPR"/>
    <property type="match status" value="1"/>
</dbReference>
<keyword evidence="4" id="KW-0175">Coiled coil</keyword>
<evidence type="ECO:0000256" key="3">
    <source>
        <dbReference type="PROSITE-ProRule" id="PRU00339"/>
    </source>
</evidence>
<feature type="repeat" description="TPR" evidence="3">
    <location>
        <begin position="165"/>
        <end position="198"/>
    </location>
</feature>
<dbReference type="Pfam" id="PF13181">
    <property type="entry name" value="TPR_8"/>
    <property type="match status" value="1"/>
</dbReference>
<evidence type="ECO:0000313" key="7">
    <source>
        <dbReference type="Proteomes" id="UP000232133"/>
    </source>
</evidence>
<dbReference type="PANTHER" id="PTHR44943">
    <property type="entry name" value="CELLULOSE SYNTHASE OPERON PROTEIN C"/>
    <property type="match status" value="1"/>
</dbReference>
<dbReference type="Pfam" id="PF13174">
    <property type="entry name" value="TPR_6"/>
    <property type="match status" value="1"/>
</dbReference>
<proteinExistence type="predicted"/>
<keyword evidence="5" id="KW-0812">Transmembrane</keyword>
<evidence type="ECO:0000313" key="6">
    <source>
        <dbReference type="EMBL" id="ATZ59907.1"/>
    </source>
</evidence>
<evidence type="ECO:0000256" key="1">
    <source>
        <dbReference type="ARBA" id="ARBA00022737"/>
    </source>
</evidence>
<name>A0A2H4U700_METSM</name>
<dbReference type="Proteomes" id="UP000232133">
    <property type="component" value="Chromosome"/>
</dbReference>
<dbReference type="Pfam" id="PF13432">
    <property type="entry name" value="TPR_16"/>
    <property type="match status" value="1"/>
</dbReference>
<organism evidence="6 7">
    <name type="scientific">Methanobrevibacter smithii</name>
    <dbReference type="NCBI Taxonomy" id="2173"/>
    <lineage>
        <taxon>Archaea</taxon>
        <taxon>Methanobacteriati</taxon>
        <taxon>Methanobacteriota</taxon>
        <taxon>Methanomada group</taxon>
        <taxon>Methanobacteria</taxon>
        <taxon>Methanobacteriales</taxon>
        <taxon>Methanobacteriaceae</taxon>
        <taxon>Methanobrevibacter</taxon>
    </lineage>
</organism>
<dbReference type="SUPFAM" id="SSF48452">
    <property type="entry name" value="TPR-like"/>
    <property type="match status" value="1"/>
</dbReference>
<sequence>MSSKLEQAKELIKNKEYKKALNIAKKRHGNDKINEYLIILDLLIQEKYLPAIEERGHYHQYYDPNHDNGDYGEKYFDMYLEIEPQSINGLCDKAMSLSNKNKLTEAIEYMDKAFKNYDAYSQKEEPRISHEEVRMGKIELLMQDNQNKKALNEINKYEKKFGQNKKEIFYKGQLLEKTGEYEKALEYLDKSLDEDHTIIALNSKGNALYELGEYKKALDSYNSCITHEKDVKDDLELVTNFNYKAAFCNVELGNYDEAVKHLNKTIDMLNENGRLDKNLEEIYQKCSFEKDRLMYKNNVEDKRFSNFKFLSTKTSITALIIIIIAYIILKIIGY</sequence>
<dbReference type="SMART" id="SM00028">
    <property type="entry name" value="TPR"/>
    <property type="match status" value="4"/>
</dbReference>
<dbReference type="Gene3D" id="1.25.40.10">
    <property type="entry name" value="Tetratricopeptide repeat domain"/>
    <property type="match status" value="1"/>
</dbReference>
<dbReference type="RefSeq" id="WP_022531546.1">
    <property type="nucleotide sequence ID" value="NZ_CAYARS010000015.1"/>
</dbReference>
<dbReference type="InterPro" id="IPR051685">
    <property type="entry name" value="Ycf3/AcsC/BcsC/TPR_MFPF"/>
</dbReference>
<reference evidence="7" key="1">
    <citation type="submission" date="2016-10" db="EMBL/GenBank/DDBJ databases">
        <authorList>
            <person name="Kim B.-C."/>
            <person name="Jeong H."/>
        </authorList>
    </citation>
    <scope>NUCLEOTIDE SEQUENCE [LARGE SCALE GENOMIC DNA]</scope>
    <source>
        <strain evidence="7">KB11</strain>
    </source>
</reference>
<dbReference type="AlphaFoldDB" id="A0A2H4U700"/>
<evidence type="ECO:0000256" key="4">
    <source>
        <dbReference type="SAM" id="Coils"/>
    </source>
</evidence>